<dbReference type="EMBL" id="CAJOAZ010004745">
    <property type="protein sequence ID" value="CAF4073456.1"/>
    <property type="molecule type" value="Genomic_DNA"/>
</dbReference>
<name>A0A819TI02_9BILA</name>
<protein>
    <submittedName>
        <fullName evidence="1">Uncharacterized protein</fullName>
    </submittedName>
</protein>
<reference evidence="1" key="1">
    <citation type="submission" date="2021-02" db="EMBL/GenBank/DDBJ databases">
        <authorList>
            <person name="Nowell W R."/>
        </authorList>
    </citation>
    <scope>NUCLEOTIDE SEQUENCE</scope>
</reference>
<comment type="caution">
    <text evidence="1">The sequence shown here is derived from an EMBL/GenBank/DDBJ whole genome shotgun (WGS) entry which is preliminary data.</text>
</comment>
<organism evidence="1 2">
    <name type="scientific">Adineta steineri</name>
    <dbReference type="NCBI Taxonomy" id="433720"/>
    <lineage>
        <taxon>Eukaryota</taxon>
        <taxon>Metazoa</taxon>
        <taxon>Spiralia</taxon>
        <taxon>Gnathifera</taxon>
        <taxon>Rotifera</taxon>
        <taxon>Eurotatoria</taxon>
        <taxon>Bdelloidea</taxon>
        <taxon>Adinetida</taxon>
        <taxon>Adinetidae</taxon>
        <taxon>Adineta</taxon>
    </lineage>
</organism>
<accession>A0A819TI02</accession>
<feature type="non-terminal residue" evidence="1">
    <location>
        <position position="1"/>
    </location>
</feature>
<dbReference type="AlphaFoldDB" id="A0A819TI02"/>
<sequence length="97" mass="11268">NKINELDRKGFISNLINSKRLHIVDLMDGNNYFPKFKIQHSQISLNNTTQVHVFLIFNDSQSFLAKKIPVDNDQKLLFNSVINRMSTALNHLFHSNL</sequence>
<gene>
    <name evidence="1" type="ORF">OXD698_LOCUS33854</name>
</gene>
<evidence type="ECO:0000313" key="2">
    <source>
        <dbReference type="Proteomes" id="UP000663844"/>
    </source>
</evidence>
<dbReference type="Proteomes" id="UP000663844">
    <property type="component" value="Unassembled WGS sequence"/>
</dbReference>
<evidence type="ECO:0000313" key="1">
    <source>
        <dbReference type="EMBL" id="CAF4073456.1"/>
    </source>
</evidence>
<proteinExistence type="predicted"/>